<gene>
    <name evidence="2" type="ORF">D9611_011097</name>
</gene>
<evidence type="ECO:0000313" key="3">
    <source>
        <dbReference type="Proteomes" id="UP000541558"/>
    </source>
</evidence>
<keyword evidence="3" id="KW-1185">Reference proteome</keyword>
<dbReference type="InterPro" id="IPR021109">
    <property type="entry name" value="Peptidase_aspartic_dom_sf"/>
</dbReference>
<organism evidence="2 3">
    <name type="scientific">Ephemerocybe angulata</name>
    <dbReference type="NCBI Taxonomy" id="980116"/>
    <lineage>
        <taxon>Eukaryota</taxon>
        <taxon>Fungi</taxon>
        <taxon>Dikarya</taxon>
        <taxon>Basidiomycota</taxon>
        <taxon>Agaricomycotina</taxon>
        <taxon>Agaricomycetes</taxon>
        <taxon>Agaricomycetidae</taxon>
        <taxon>Agaricales</taxon>
        <taxon>Agaricineae</taxon>
        <taxon>Psathyrellaceae</taxon>
        <taxon>Ephemerocybe</taxon>
    </lineage>
</organism>
<proteinExistence type="predicted"/>
<evidence type="ECO:0000256" key="1">
    <source>
        <dbReference type="SAM" id="MobiDB-lite"/>
    </source>
</evidence>
<dbReference type="CDD" id="cd00303">
    <property type="entry name" value="retropepsin_like"/>
    <property type="match status" value="1"/>
</dbReference>
<reference evidence="2 3" key="1">
    <citation type="journal article" date="2020" name="ISME J.">
        <title>Uncovering the hidden diversity of litter-decomposition mechanisms in mushroom-forming fungi.</title>
        <authorList>
            <person name="Floudas D."/>
            <person name="Bentzer J."/>
            <person name="Ahren D."/>
            <person name="Johansson T."/>
            <person name="Persson P."/>
            <person name="Tunlid A."/>
        </authorList>
    </citation>
    <scope>NUCLEOTIDE SEQUENCE [LARGE SCALE GENOMIC DNA]</scope>
    <source>
        <strain evidence="2 3">CBS 175.51</strain>
    </source>
</reference>
<evidence type="ECO:0000313" key="2">
    <source>
        <dbReference type="EMBL" id="KAF5320012.1"/>
    </source>
</evidence>
<sequence length="278" mass="29806">MSPRARALATDLLKRNKLTKRGDGTLPFMESMVEELEATTHALGLPAESVEADLQTVLAQTSTPVEGVLDVPVEVFVQDLVMPMHYLSTGSKDVPSGGLVCPDPIEMFLLENSGVEVKGLVAAASSAKIRTFFPVVNRCREEEAIVDEGSQVCSASEATALALGISWDPTLRIGLQSSNKTTATTLGLARNVPIHCGNGVVAYVQLHVVKNPAYKLLLGRPFLSAMSGISASRPDDSHTLTLTDPNNGNQVTIPTYPRGEVPNQYKDKLAMSFRTSMI</sequence>
<name>A0A8H5BB74_9AGAR</name>
<dbReference type="OrthoDB" id="3048530at2759"/>
<protein>
    <submittedName>
        <fullName evidence="2">Uncharacterized protein</fullName>
    </submittedName>
</protein>
<accession>A0A8H5BB74</accession>
<dbReference type="AlphaFoldDB" id="A0A8H5BB74"/>
<comment type="caution">
    <text evidence="2">The sequence shown here is derived from an EMBL/GenBank/DDBJ whole genome shotgun (WGS) entry which is preliminary data.</text>
</comment>
<feature type="region of interest" description="Disordered" evidence="1">
    <location>
        <begin position="232"/>
        <end position="251"/>
    </location>
</feature>
<dbReference type="Proteomes" id="UP000541558">
    <property type="component" value="Unassembled WGS sequence"/>
</dbReference>
<feature type="compositionally biased region" description="Polar residues" evidence="1">
    <location>
        <begin position="239"/>
        <end position="251"/>
    </location>
</feature>
<dbReference type="EMBL" id="JAACJK010000172">
    <property type="protein sequence ID" value="KAF5320012.1"/>
    <property type="molecule type" value="Genomic_DNA"/>
</dbReference>
<dbReference type="Gene3D" id="2.40.70.10">
    <property type="entry name" value="Acid Proteases"/>
    <property type="match status" value="1"/>
</dbReference>